<name>A0A6A4WA95_AMPAM</name>
<dbReference type="GO" id="GO:1990817">
    <property type="term" value="F:poly(A) RNA polymerase activity"/>
    <property type="evidence" value="ECO:0007669"/>
    <property type="project" value="UniProtKB-ARBA"/>
</dbReference>
<dbReference type="InterPro" id="IPR054708">
    <property type="entry name" value="MTPAP-like_central"/>
</dbReference>
<dbReference type="Gene3D" id="1.10.1410.10">
    <property type="match status" value="1"/>
</dbReference>
<dbReference type="PANTHER" id="PTHR12271">
    <property type="entry name" value="POLY A POLYMERASE CID PAP -RELATED"/>
    <property type="match status" value="1"/>
</dbReference>
<dbReference type="OrthoDB" id="2274644at2759"/>
<dbReference type="EMBL" id="VIIS01001250">
    <property type="protein sequence ID" value="KAF0300590.1"/>
    <property type="molecule type" value="Genomic_DNA"/>
</dbReference>
<dbReference type="Proteomes" id="UP000440578">
    <property type="component" value="Unassembled WGS sequence"/>
</dbReference>
<sequence length="472" mass="53125">MYRRWPQQWMVSQSMGLASPPPVVPYLRPGSAFCRPLPPPVSEMEMMNYLWQSVLRPRPGRRPPPAAAGRWEQPEDSAESDAGSRASSPPGGRRQGTKRGCSEPPSPPADQRSKRGRRAPDGASPEDTVSEQIKKIFESCRQGDAVYKNKLILRDKVRKVLRDLYNRCELHIVGSSCTGFACDTSDVDICLFLTEARIDQQHEATRILGQVERLLAKDPDYRMELIRAKVPILRFLSVSTGIQVDLNCNNLVGIRNTHLLQCYSRGENIQLLCYSRVDERVCPLIVIVKLWAQSHDINDACRSTLSSYSLVLMVIHFLQCGVYPSVLPNLQRMCRAKFRPGQPIRAIPKDDYVTNFVSQNSDSLGSLFLGFLRYYAYEFNFHSQVASVRTGSCLLKYQCRAVATYNNAPGMWKYVCVEEPFDLTNTARAVHKAEAFDRIVRAFVDSHRALSDGGRLGAAFGPCGRPLFDDPE</sequence>
<evidence type="ECO:0000256" key="1">
    <source>
        <dbReference type="ARBA" id="ARBA00001936"/>
    </source>
</evidence>
<comment type="subcellular location">
    <subcellularLocation>
        <location evidence="3">Cytoplasm</location>
    </subcellularLocation>
</comment>
<evidence type="ECO:0000256" key="9">
    <source>
        <dbReference type="SAM" id="MobiDB-lite"/>
    </source>
</evidence>
<evidence type="ECO:0000256" key="8">
    <source>
        <dbReference type="ARBA" id="ARBA00038491"/>
    </source>
</evidence>
<reference evidence="12 13" key="1">
    <citation type="submission" date="2019-07" db="EMBL/GenBank/DDBJ databases">
        <title>Draft genome assembly of a fouling barnacle, Amphibalanus amphitrite (Darwin, 1854): The first reference genome for Thecostraca.</title>
        <authorList>
            <person name="Kim W."/>
        </authorList>
    </citation>
    <scope>NUCLEOTIDE SEQUENCE [LARGE SCALE GENOMIC DNA]</scope>
    <source>
        <strain evidence="12">SNU_AA5</strain>
        <tissue evidence="12">Soma without cirri and trophi</tissue>
    </source>
</reference>
<dbReference type="PANTHER" id="PTHR12271:SF40">
    <property type="entry name" value="POLY(A) RNA POLYMERASE GLD2"/>
    <property type="match status" value="1"/>
</dbReference>
<evidence type="ECO:0000256" key="7">
    <source>
        <dbReference type="ARBA" id="ARBA00022842"/>
    </source>
</evidence>
<evidence type="ECO:0000256" key="2">
    <source>
        <dbReference type="ARBA" id="ARBA00001946"/>
    </source>
</evidence>
<dbReference type="GO" id="GO:0046872">
    <property type="term" value="F:metal ion binding"/>
    <property type="evidence" value="ECO:0007669"/>
    <property type="project" value="UniProtKB-KW"/>
</dbReference>
<feature type="domain" description="PAP-associated" evidence="10">
    <location>
        <begin position="363"/>
        <end position="425"/>
    </location>
</feature>
<comment type="similarity">
    <text evidence="8">Belongs to the DNA polymerase type-B-like family. GLD2 subfamily.</text>
</comment>
<dbReference type="SUPFAM" id="SSF81631">
    <property type="entry name" value="PAP/OAS1 substrate-binding domain"/>
    <property type="match status" value="1"/>
</dbReference>
<gene>
    <name evidence="12" type="primary">PAPD4</name>
    <name evidence="12" type="ORF">FJT64_026917</name>
</gene>
<evidence type="ECO:0000256" key="6">
    <source>
        <dbReference type="ARBA" id="ARBA00022723"/>
    </source>
</evidence>
<comment type="caution">
    <text evidence="12">The sequence shown here is derived from an EMBL/GenBank/DDBJ whole genome shotgun (WGS) entry which is preliminary data.</text>
</comment>
<dbReference type="GO" id="GO:0031123">
    <property type="term" value="P:RNA 3'-end processing"/>
    <property type="evidence" value="ECO:0007669"/>
    <property type="project" value="TreeGrafter"/>
</dbReference>
<keyword evidence="7" id="KW-0460">Magnesium</keyword>
<dbReference type="InterPro" id="IPR002058">
    <property type="entry name" value="PAP_assoc"/>
</dbReference>
<dbReference type="GO" id="GO:0005737">
    <property type="term" value="C:cytoplasm"/>
    <property type="evidence" value="ECO:0007669"/>
    <property type="project" value="UniProtKB-SubCell"/>
</dbReference>
<evidence type="ECO:0000256" key="5">
    <source>
        <dbReference type="ARBA" id="ARBA00022679"/>
    </source>
</evidence>
<dbReference type="InterPro" id="IPR043519">
    <property type="entry name" value="NT_sf"/>
</dbReference>
<evidence type="ECO:0000256" key="3">
    <source>
        <dbReference type="ARBA" id="ARBA00004496"/>
    </source>
</evidence>
<organism evidence="12 13">
    <name type="scientific">Amphibalanus amphitrite</name>
    <name type="common">Striped barnacle</name>
    <name type="synonym">Balanus amphitrite</name>
    <dbReference type="NCBI Taxonomy" id="1232801"/>
    <lineage>
        <taxon>Eukaryota</taxon>
        <taxon>Metazoa</taxon>
        <taxon>Ecdysozoa</taxon>
        <taxon>Arthropoda</taxon>
        <taxon>Crustacea</taxon>
        <taxon>Multicrustacea</taxon>
        <taxon>Cirripedia</taxon>
        <taxon>Thoracica</taxon>
        <taxon>Thoracicalcarea</taxon>
        <taxon>Balanomorpha</taxon>
        <taxon>Balanoidea</taxon>
        <taxon>Balanidae</taxon>
        <taxon>Amphibalaninae</taxon>
        <taxon>Amphibalanus</taxon>
    </lineage>
</organism>
<feature type="domain" description="Poly(A) RNA polymerase mitochondrial-like central palm" evidence="11">
    <location>
        <begin position="130"/>
        <end position="265"/>
    </location>
</feature>
<keyword evidence="13" id="KW-1185">Reference proteome</keyword>
<accession>A0A6A4WA95</accession>
<comment type="cofactor">
    <cofactor evidence="1">
        <name>Mn(2+)</name>
        <dbReference type="ChEBI" id="CHEBI:29035"/>
    </cofactor>
</comment>
<protein>
    <submittedName>
        <fullName evidence="12">Poly(A) RNA polymerase GLD2</fullName>
    </submittedName>
</protein>
<dbReference type="Pfam" id="PF03828">
    <property type="entry name" value="PAP_assoc"/>
    <property type="match status" value="1"/>
</dbReference>
<dbReference type="Gene3D" id="3.30.460.10">
    <property type="entry name" value="Beta Polymerase, domain 2"/>
    <property type="match status" value="1"/>
</dbReference>
<dbReference type="SUPFAM" id="SSF81301">
    <property type="entry name" value="Nucleotidyltransferase"/>
    <property type="match status" value="1"/>
</dbReference>
<comment type="cofactor">
    <cofactor evidence="2">
        <name>Mg(2+)</name>
        <dbReference type="ChEBI" id="CHEBI:18420"/>
    </cofactor>
</comment>
<evidence type="ECO:0000259" key="10">
    <source>
        <dbReference type="Pfam" id="PF03828"/>
    </source>
</evidence>
<keyword evidence="4" id="KW-0963">Cytoplasm</keyword>
<evidence type="ECO:0000313" key="12">
    <source>
        <dbReference type="EMBL" id="KAF0300590.1"/>
    </source>
</evidence>
<dbReference type="CDD" id="cd05402">
    <property type="entry name" value="NT_PAP_TUTase"/>
    <property type="match status" value="1"/>
</dbReference>
<dbReference type="AlphaFoldDB" id="A0A6A4WA95"/>
<evidence type="ECO:0000259" key="11">
    <source>
        <dbReference type="Pfam" id="PF22600"/>
    </source>
</evidence>
<proteinExistence type="inferred from homology"/>
<evidence type="ECO:0000313" key="13">
    <source>
        <dbReference type="Proteomes" id="UP000440578"/>
    </source>
</evidence>
<feature type="region of interest" description="Disordered" evidence="9">
    <location>
        <begin position="60"/>
        <end position="130"/>
    </location>
</feature>
<keyword evidence="6" id="KW-0479">Metal-binding</keyword>
<keyword evidence="5" id="KW-0808">Transferase</keyword>
<dbReference type="Pfam" id="PF22600">
    <property type="entry name" value="MTPAP-like_central"/>
    <property type="match status" value="1"/>
</dbReference>
<evidence type="ECO:0000256" key="4">
    <source>
        <dbReference type="ARBA" id="ARBA00022490"/>
    </source>
</evidence>